<evidence type="ECO:0000313" key="4">
    <source>
        <dbReference type="Proteomes" id="UP000283522"/>
    </source>
</evidence>
<dbReference type="InterPro" id="IPR020287">
    <property type="entry name" value="Tail_sheath_C"/>
</dbReference>
<name>A0A418PU17_9BACT</name>
<dbReference type="EMBL" id="QXML01000002">
    <property type="protein sequence ID" value="RIW17074.1"/>
    <property type="molecule type" value="Genomic_DNA"/>
</dbReference>
<evidence type="ECO:0000259" key="2">
    <source>
        <dbReference type="Pfam" id="PF17482"/>
    </source>
</evidence>
<comment type="similarity">
    <text evidence="1">Belongs to the myoviridae tail sheath protein family.</text>
</comment>
<dbReference type="PANTHER" id="PTHR35861:SF1">
    <property type="entry name" value="PHAGE TAIL SHEATH PROTEIN"/>
    <property type="match status" value="1"/>
</dbReference>
<gene>
    <name evidence="3" type="ORF">D0X99_04755</name>
</gene>
<evidence type="ECO:0000313" key="3">
    <source>
        <dbReference type="EMBL" id="RIW17074.1"/>
    </source>
</evidence>
<dbReference type="Pfam" id="PF17482">
    <property type="entry name" value="Phage_sheath_1C"/>
    <property type="match status" value="1"/>
</dbReference>
<dbReference type="Gene3D" id="3.40.50.11780">
    <property type="match status" value="1"/>
</dbReference>
<dbReference type="PANTHER" id="PTHR35861">
    <property type="match status" value="1"/>
</dbReference>
<reference evidence="3 4" key="1">
    <citation type="submission" date="2018-09" db="EMBL/GenBank/DDBJ databases">
        <authorList>
            <person name="Wang X."/>
            <person name="Du Z."/>
        </authorList>
    </citation>
    <scope>NUCLEOTIDE SEQUENCE [LARGE SCALE GENOMIC DNA]</scope>
    <source>
        <strain evidence="3 4">N3</strain>
    </source>
</reference>
<keyword evidence="4" id="KW-1185">Reference proteome</keyword>
<evidence type="ECO:0000256" key="1">
    <source>
        <dbReference type="ARBA" id="ARBA00008005"/>
    </source>
</evidence>
<comment type="caution">
    <text evidence="3">The sequence shown here is derived from an EMBL/GenBank/DDBJ whole genome shotgun (WGS) entry which is preliminary data.</text>
</comment>
<dbReference type="Proteomes" id="UP000283522">
    <property type="component" value="Unassembled WGS sequence"/>
</dbReference>
<accession>A0A418PU17</accession>
<dbReference type="InterPro" id="IPR052042">
    <property type="entry name" value="Tail_sheath_structural"/>
</dbReference>
<proteinExistence type="inferred from homology"/>
<dbReference type="AlphaFoldDB" id="A0A418PU17"/>
<sequence>MEKSCVTSESYSSTFLYHTMAKIFKTPAVYVEEVSFRSLSIAQVETAIPAFVGYTEKAEINGKSALNQALKVHSLSEFQSFFGGEFSPLFSLAPKTIRDQYTISIGIQDYGIALLPFQRAYLFHSVMDYFANGGRACYVVSVGTYSGKSEVKIKKEDLLGAPTSRIKTQKPKGLKCLEKVLEPTLVIIPDAVALEDQAFEIFREMLSHCHTQGNRFSILDIPNGYEPRKSGVNCIDQFRNGIGNDYLSFGAAYYPWLDRAGNQHSLSYKNLDPAVNLSELLPEPKAQEALTSNQVSQENIHLALWSTSLTYQRIIESMAKILKPSPPSGAIAGIYSQVDSTRGVWKAPANVSLSGFEKPSVAISPAEQETLKVDSYSGKSINALRLFPGEGILVWGARTLAGNDNEWRYVPVKRTALMIKQSTENYLQQFAFEPNDANTWARIKLSVSDFLIELWRKGALFGTKPEHSFFVKIGLGETMTSQDILEGKGILVVGLALVKPAEFISLKFEIAFN</sequence>
<organism evidence="3 4">
    <name type="scientific">Algoriphagus lacus</name>
    <dbReference type="NCBI Taxonomy" id="2056311"/>
    <lineage>
        <taxon>Bacteria</taxon>
        <taxon>Pseudomonadati</taxon>
        <taxon>Bacteroidota</taxon>
        <taxon>Cytophagia</taxon>
        <taxon>Cytophagales</taxon>
        <taxon>Cyclobacteriaceae</taxon>
        <taxon>Algoriphagus</taxon>
    </lineage>
</organism>
<feature type="domain" description="Tail sheath protein C-terminal" evidence="2">
    <location>
        <begin position="404"/>
        <end position="510"/>
    </location>
</feature>
<protein>
    <submittedName>
        <fullName evidence="3">Phage tail sheath family protein</fullName>
    </submittedName>
</protein>